<dbReference type="Proteomes" id="UP000186795">
    <property type="component" value="Unassembled WGS sequence"/>
</dbReference>
<reference evidence="3" key="2">
    <citation type="submission" date="2017-01" db="EMBL/GenBank/DDBJ databases">
        <authorList>
            <person name="Varghese N."/>
            <person name="Submissions S."/>
        </authorList>
    </citation>
    <scope>NUCLEOTIDE SEQUENCE [LARGE SCALE GENOMIC DNA]</scope>
    <source>
        <strain evidence="3">DSM 45196</strain>
    </source>
</reference>
<sequence length="44" mass="5018">SAAGLLEAETRFRRIKGYRQLPLLKQALEQHIDSEPKENKPITA</sequence>
<name>A0A1N7L7G9_9BACL</name>
<protein>
    <submittedName>
        <fullName evidence="1">Uncharacterized protein</fullName>
    </submittedName>
</protein>
<evidence type="ECO:0000313" key="2">
    <source>
        <dbReference type="EMBL" id="SIT20068.1"/>
    </source>
</evidence>
<evidence type="ECO:0000313" key="1">
    <source>
        <dbReference type="EMBL" id="SIS69756.1"/>
    </source>
</evidence>
<evidence type="ECO:0000313" key="3">
    <source>
        <dbReference type="Proteomes" id="UP000186795"/>
    </source>
</evidence>
<proteinExistence type="predicted"/>
<dbReference type="AlphaFoldDB" id="A0A1N7L7G9"/>
<feature type="non-terminal residue" evidence="1">
    <location>
        <position position="1"/>
    </location>
</feature>
<reference evidence="1" key="1">
    <citation type="submission" date="2017-01" db="EMBL/GenBank/DDBJ databases">
        <authorList>
            <person name="Mah S.A."/>
            <person name="Swanson W.J."/>
            <person name="Moy G.W."/>
            <person name="Vacquier V.D."/>
        </authorList>
    </citation>
    <scope>NUCLEOTIDE SEQUENCE [LARGE SCALE GENOMIC DNA]</scope>
    <source>
        <strain evidence="1">DSM 45196</strain>
    </source>
</reference>
<accession>A0A1N7L7G9</accession>
<keyword evidence="3" id="KW-1185">Reference proteome</keyword>
<dbReference type="EMBL" id="FTOD01000004">
    <property type="protein sequence ID" value="SIS69756.1"/>
    <property type="molecule type" value="Genomic_DNA"/>
</dbReference>
<dbReference type="EMBL" id="FTOD01000024">
    <property type="protein sequence ID" value="SIT20068.1"/>
    <property type="molecule type" value="Genomic_DNA"/>
</dbReference>
<organism evidence="1 3">
    <name type="scientific">Kroppenstedtia eburnea</name>
    <dbReference type="NCBI Taxonomy" id="714067"/>
    <lineage>
        <taxon>Bacteria</taxon>
        <taxon>Bacillati</taxon>
        <taxon>Bacillota</taxon>
        <taxon>Bacilli</taxon>
        <taxon>Bacillales</taxon>
        <taxon>Thermoactinomycetaceae</taxon>
        <taxon>Kroppenstedtia</taxon>
    </lineage>
</organism>
<gene>
    <name evidence="1" type="ORF">SAMN05421790_1041</name>
    <name evidence="2" type="ORF">SAMN05421790_12411</name>
</gene>